<dbReference type="Pfam" id="PF01966">
    <property type="entry name" value="HD"/>
    <property type="match status" value="1"/>
</dbReference>
<gene>
    <name evidence="4" type="ORF">MYMAC_004635</name>
</gene>
<dbReference type="SUPFAM" id="SSF109604">
    <property type="entry name" value="HD-domain/PDEase-like"/>
    <property type="match status" value="1"/>
</dbReference>
<feature type="region of interest" description="Disordered" evidence="1">
    <location>
        <begin position="817"/>
        <end position="852"/>
    </location>
</feature>
<feature type="transmembrane region" description="Helical" evidence="2">
    <location>
        <begin position="533"/>
        <end position="554"/>
    </location>
</feature>
<keyword evidence="2" id="KW-0472">Membrane</keyword>
<feature type="transmembrane region" description="Helical" evidence="2">
    <location>
        <begin position="501"/>
        <end position="521"/>
    </location>
</feature>
<sequence>MAESETQPPGRSPLDALAERLGLDNGVWGRRAIQVLLLLAVSVGAGFVISPGLYSQQIPALEEEHLGKPFRASSPAGFKAARDYEVVHRAMTQQRRQDARSAVKPVYDLNPAVLGQLRATVSSAFSSMRLHLDELAEAQSDSEPEEKETARKRKPAASPEMLELERATREKMRAELQERFFGKRDAVLEAEDFQALYATRFSQEAETATLLVLERAYRSERGPVHVAGSREELAREAGQGLTVRDVVNKAEESLSGGSSQVVDVPEAHQEMERFASVPGNLMPDAPGVQRRAILRLAQRLVRPNLTINIAETDARRNQAAQAVKDAVISIKKGQRVIGDGELVNESHLVILRGMRAETDRLDLVQLQVGGTGLVGLLIVATYFFCRAAFRRFRPTRKDGVLLGLLLLGLLGLLQVWVSIADAVQDRYTALPIEAFYYAFPVAAGAMLVRFILTQEMALFFALVFACLTGVMLGNSLAFGVFTLVGSLVAADRIVKAKDRVGIFRAGLVTGTVNLVAVLFLFLVEGKGLAADTLLTAVSAFIGSSLAVPVMVMALTPLIEATFGYASDIKLLELANLNHPALKELIVQAPGTYHHSIIIGSLVENAAETIGANPLLARSCAYYHDIGKGRNPLYFGENQKGENRHDALAPAMSAVIIKRHVTEGLEMARQYRLPKLVADAIPQHHGTRTVGYFYHKALKEQEGKEGAPPIDESIYRYPGPKPQFREAALVMIADAVEASTRSMSDPTSPKLHAQVQKIINLIFSEGQLDECDLTLKDLNLITQSFLHTLEGIYHTRPAYPAGAVGGGKAPPLVVAGAAPRPVEGKDKARTAGGHERGTEGHWREIAQGEADSP</sequence>
<dbReference type="EMBL" id="CP022203">
    <property type="protein sequence ID" value="ATB48998.1"/>
    <property type="molecule type" value="Genomic_DNA"/>
</dbReference>
<feature type="domain" description="HD/PDEase" evidence="3">
    <location>
        <begin position="587"/>
        <end position="747"/>
    </location>
</feature>
<feature type="transmembrane region" description="Helical" evidence="2">
    <location>
        <begin position="459"/>
        <end position="481"/>
    </location>
</feature>
<feature type="transmembrane region" description="Helical" evidence="2">
    <location>
        <begin position="368"/>
        <end position="389"/>
    </location>
</feature>
<evidence type="ECO:0000256" key="1">
    <source>
        <dbReference type="SAM" id="MobiDB-lite"/>
    </source>
</evidence>
<dbReference type="Proteomes" id="UP000217343">
    <property type="component" value="Chromosome"/>
</dbReference>
<dbReference type="AlphaFoldDB" id="A0A250JZ80"/>
<accession>A0A250JZ80</accession>
<dbReference type="PANTHER" id="PTHR36442:SF1">
    <property type="entry name" value="CYCLIC-DI-AMP PHOSPHODIESTERASE PGPH"/>
    <property type="match status" value="1"/>
</dbReference>
<keyword evidence="5" id="KW-1185">Reference proteome</keyword>
<proteinExistence type="predicted"/>
<feature type="region of interest" description="Disordered" evidence="1">
    <location>
        <begin position="136"/>
        <end position="163"/>
    </location>
</feature>
<organism evidence="4 5">
    <name type="scientific">Corallococcus macrosporus DSM 14697</name>
    <dbReference type="NCBI Taxonomy" id="1189310"/>
    <lineage>
        <taxon>Bacteria</taxon>
        <taxon>Pseudomonadati</taxon>
        <taxon>Myxococcota</taxon>
        <taxon>Myxococcia</taxon>
        <taxon>Myxococcales</taxon>
        <taxon>Cystobacterineae</taxon>
        <taxon>Myxococcaceae</taxon>
        <taxon>Corallococcus</taxon>
    </lineage>
</organism>
<dbReference type="NCBIfam" id="TIGR00277">
    <property type="entry name" value="HDIG"/>
    <property type="match status" value="1"/>
</dbReference>
<name>A0A250JZ80_9BACT</name>
<evidence type="ECO:0000313" key="4">
    <source>
        <dbReference type="EMBL" id="ATB48998.1"/>
    </source>
</evidence>
<dbReference type="InterPro" id="IPR006675">
    <property type="entry name" value="HDIG_dom"/>
</dbReference>
<dbReference type="InterPro" id="IPR052722">
    <property type="entry name" value="PgpH_phosphodiesterase"/>
</dbReference>
<evidence type="ECO:0000256" key="2">
    <source>
        <dbReference type="SAM" id="Phobius"/>
    </source>
</evidence>
<dbReference type="CDD" id="cd00077">
    <property type="entry name" value="HDc"/>
    <property type="match status" value="1"/>
</dbReference>
<dbReference type="InterPro" id="IPR006674">
    <property type="entry name" value="HD_domain"/>
</dbReference>
<reference evidence="4 5" key="1">
    <citation type="submission" date="2017-06" db="EMBL/GenBank/DDBJ databases">
        <title>Sequencing and comparative analysis of myxobacterial genomes.</title>
        <authorList>
            <person name="Rupp O."/>
            <person name="Goesmann A."/>
            <person name="Sogaard-Andersen L."/>
        </authorList>
    </citation>
    <scope>NUCLEOTIDE SEQUENCE [LARGE SCALE GENOMIC DNA]</scope>
    <source>
        <strain evidence="4 5">DSM 14697</strain>
    </source>
</reference>
<dbReference type="SMART" id="SM00471">
    <property type="entry name" value="HDc"/>
    <property type="match status" value="1"/>
</dbReference>
<dbReference type="InterPro" id="IPR011624">
    <property type="entry name" value="Metal-dep_PHydrolase_7TM_extra"/>
</dbReference>
<dbReference type="Gene3D" id="1.10.3210.10">
    <property type="entry name" value="Hypothetical protein af1432"/>
    <property type="match status" value="1"/>
</dbReference>
<feature type="transmembrane region" description="Helical" evidence="2">
    <location>
        <begin position="401"/>
        <end position="419"/>
    </location>
</feature>
<dbReference type="InterPro" id="IPR003607">
    <property type="entry name" value="HD/PDEase_dom"/>
</dbReference>
<feature type="compositionally biased region" description="Basic and acidic residues" evidence="1">
    <location>
        <begin position="821"/>
        <end position="845"/>
    </location>
</feature>
<protein>
    <submittedName>
        <fullName evidence="4">Phosphodiesterase</fullName>
    </submittedName>
</protein>
<dbReference type="PANTHER" id="PTHR36442">
    <property type="entry name" value="CYCLIC-DI-AMP PHOSPHODIESTERASE PGPH"/>
    <property type="match status" value="1"/>
</dbReference>
<feature type="transmembrane region" description="Helical" evidence="2">
    <location>
        <begin position="434"/>
        <end position="452"/>
    </location>
</feature>
<dbReference type="Pfam" id="PF07698">
    <property type="entry name" value="7TM-7TMR_HD"/>
    <property type="match status" value="1"/>
</dbReference>
<evidence type="ECO:0000313" key="5">
    <source>
        <dbReference type="Proteomes" id="UP000217343"/>
    </source>
</evidence>
<dbReference type="KEGG" id="mmas:MYMAC_004635"/>
<evidence type="ECO:0000259" key="3">
    <source>
        <dbReference type="SMART" id="SM00471"/>
    </source>
</evidence>
<keyword evidence="2" id="KW-0812">Transmembrane</keyword>
<dbReference type="InterPro" id="IPR011621">
    <property type="entry name" value="Metal-dep_PHydrolase_7TM_intra"/>
</dbReference>
<keyword evidence="2" id="KW-1133">Transmembrane helix</keyword>
<dbReference type="Pfam" id="PF07697">
    <property type="entry name" value="7TMR-HDED"/>
    <property type="match status" value="1"/>
</dbReference>
<dbReference type="RefSeq" id="WP_239988968.1">
    <property type="nucleotide sequence ID" value="NZ_CP022203.1"/>
</dbReference>